<dbReference type="STRING" id="523844.MSTHT_0092"/>
<dbReference type="Proteomes" id="UP000066529">
    <property type="component" value="Chromosome"/>
</dbReference>
<dbReference type="RefSeq" id="WP_048166118.1">
    <property type="nucleotide sequence ID" value="NZ_CP009501.1"/>
</dbReference>
<organism evidence="2 3">
    <name type="scientific">Methanosarcina thermophila (strain ATCC 43570 / DSM 1825 / OCM 12 / VKM B-1830 / TM-1)</name>
    <dbReference type="NCBI Taxonomy" id="523844"/>
    <lineage>
        <taxon>Archaea</taxon>
        <taxon>Methanobacteriati</taxon>
        <taxon>Methanobacteriota</taxon>
        <taxon>Stenosarchaea group</taxon>
        <taxon>Methanomicrobia</taxon>
        <taxon>Methanosarcinales</taxon>
        <taxon>Methanosarcinaceae</taxon>
        <taxon>Methanosarcina</taxon>
    </lineage>
</organism>
<keyword evidence="1" id="KW-1133">Transmembrane helix</keyword>
<evidence type="ECO:0008006" key="4">
    <source>
        <dbReference type="Google" id="ProtNLM"/>
    </source>
</evidence>
<dbReference type="PATRIC" id="fig|523844.20.peg.125"/>
<evidence type="ECO:0000256" key="1">
    <source>
        <dbReference type="SAM" id="Phobius"/>
    </source>
</evidence>
<name>A0A0E3KNR3_METTT</name>
<dbReference type="EMBL" id="CP009501">
    <property type="protein sequence ID" value="AKB11850.1"/>
    <property type="molecule type" value="Genomic_DNA"/>
</dbReference>
<evidence type="ECO:0000313" key="2">
    <source>
        <dbReference type="EMBL" id="AKB11850.1"/>
    </source>
</evidence>
<reference evidence="2 3" key="1">
    <citation type="submission" date="2014-07" db="EMBL/GenBank/DDBJ databases">
        <title>Methanogenic archaea and the global carbon cycle.</title>
        <authorList>
            <person name="Henriksen J.R."/>
            <person name="Luke J."/>
            <person name="Reinhart S."/>
            <person name="Benedict M.N."/>
            <person name="Youngblut N.D."/>
            <person name="Metcalf M.E."/>
            <person name="Whitaker R.J."/>
            <person name="Metcalf W.W."/>
        </authorList>
    </citation>
    <scope>NUCLEOTIDE SEQUENCE [LARGE SCALE GENOMIC DNA]</scope>
    <source>
        <strain evidence="3">ATCC 43570 / DSM 1825 / OCM 12 / VKM B-1830 / TM-1</strain>
    </source>
</reference>
<dbReference type="HOGENOM" id="CLU_2695849_0_0_2"/>
<protein>
    <recommendedName>
        <fullName evidence="4">TM2 domain-containing protein</fullName>
    </recommendedName>
</protein>
<feature type="transmembrane region" description="Helical" evidence="1">
    <location>
        <begin position="37"/>
        <end position="55"/>
    </location>
</feature>
<evidence type="ECO:0000313" key="3">
    <source>
        <dbReference type="Proteomes" id="UP000066529"/>
    </source>
</evidence>
<dbReference type="GeneID" id="41601925"/>
<dbReference type="AlphaFoldDB" id="A0A0E3KNR3"/>
<proteinExistence type="predicted"/>
<dbReference type="KEGG" id="mthr:MSTHT_0092"/>
<keyword evidence="1" id="KW-0472">Membrane</keyword>
<accession>A0A0E3KNR3</accession>
<keyword evidence="1" id="KW-0812">Transmembrane</keyword>
<gene>
    <name evidence="2" type="ORF">MSTHT_0092</name>
</gene>
<sequence length="73" mass="8056">MEEAYNKKYDTDLKIHPEAEIHPECSIEKTRSKRKNALLAALLFLIISGLGQVYAGDLLRGLALLVGLGLAYV</sequence>